<comment type="subcellular location">
    <subcellularLocation>
        <location evidence="1">Membrane</location>
        <topology evidence="1">Multi-pass membrane protein</topology>
    </subcellularLocation>
</comment>
<proteinExistence type="inferred from homology"/>
<reference evidence="8" key="1">
    <citation type="submission" date="2020-05" db="EMBL/GenBank/DDBJ databases">
        <title>Frigoriglobus tundricola gen. nov., sp. nov., a psychrotolerant cellulolytic planctomycete of the family Gemmataceae with two divergent copies of 16S rRNA gene.</title>
        <authorList>
            <person name="Kulichevskaya I.S."/>
            <person name="Ivanova A.A."/>
            <person name="Naumoff D.G."/>
            <person name="Beletsky A.V."/>
            <person name="Rijpstra W.I.C."/>
            <person name="Sinninghe Damste J.S."/>
            <person name="Mardanov A.V."/>
            <person name="Ravin N.V."/>
            <person name="Dedysh S.N."/>
        </authorList>
    </citation>
    <scope>NUCLEOTIDE SEQUENCE [LARGE SCALE GENOMIC DNA]</scope>
    <source>
        <strain evidence="8">PL17</strain>
    </source>
</reference>
<dbReference type="PANTHER" id="PTHR10057">
    <property type="entry name" value="PERIPHERAL-TYPE BENZODIAZEPINE RECEPTOR"/>
    <property type="match status" value="1"/>
</dbReference>
<feature type="transmembrane region" description="Helical" evidence="6">
    <location>
        <begin position="79"/>
        <end position="100"/>
    </location>
</feature>
<keyword evidence="5 6" id="KW-0472">Membrane</keyword>
<dbReference type="Proteomes" id="UP000503447">
    <property type="component" value="Chromosome"/>
</dbReference>
<evidence type="ECO:0000313" key="7">
    <source>
        <dbReference type="EMBL" id="QJX01192.1"/>
    </source>
</evidence>
<dbReference type="GO" id="GO:0033013">
    <property type="term" value="P:tetrapyrrole metabolic process"/>
    <property type="evidence" value="ECO:0007669"/>
    <property type="project" value="UniProtKB-ARBA"/>
</dbReference>
<evidence type="ECO:0000256" key="1">
    <source>
        <dbReference type="ARBA" id="ARBA00004141"/>
    </source>
</evidence>
<dbReference type="InterPro" id="IPR038330">
    <property type="entry name" value="TspO/MBR-related_sf"/>
</dbReference>
<name>A0A6M5Z6H6_9BACT</name>
<sequence length="134" mass="15325">MTWMEWYDALVKPSWTPAPATIGLIWTLLYPVILVSFGFVFVQALRHRVPWLMALPFAVNLVANLIFTPIQFGLRNLPLAATDIVVVWATILWCVVAVWPHYRWIAVVQVPYFVWVSLATVLQLSITAMNWGKS</sequence>
<dbReference type="Pfam" id="PF03073">
    <property type="entry name" value="TspO_MBR"/>
    <property type="match status" value="1"/>
</dbReference>
<gene>
    <name evidence="7" type="ORF">FTUN_8831</name>
</gene>
<dbReference type="FunFam" id="1.20.1260.100:FF:000001">
    <property type="entry name" value="translocator protein 2"/>
    <property type="match status" value="1"/>
</dbReference>
<dbReference type="AlphaFoldDB" id="A0A6M5Z6H6"/>
<keyword evidence="3 6" id="KW-0812">Transmembrane</keyword>
<protein>
    <recommendedName>
        <fullName evidence="9">Tryptophan-rich sensory protein</fullName>
    </recommendedName>
</protein>
<keyword evidence="4 6" id="KW-1133">Transmembrane helix</keyword>
<feature type="transmembrane region" description="Helical" evidence="6">
    <location>
        <begin position="112"/>
        <end position="131"/>
    </location>
</feature>
<evidence type="ECO:0000256" key="5">
    <source>
        <dbReference type="ARBA" id="ARBA00023136"/>
    </source>
</evidence>
<evidence type="ECO:0000256" key="2">
    <source>
        <dbReference type="ARBA" id="ARBA00007524"/>
    </source>
</evidence>
<evidence type="ECO:0000256" key="3">
    <source>
        <dbReference type="ARBA" id="ARBA00022692"/>
    </source>
</evidence>
<dbReference type="PANTHER" id="PTHR10057:SF0">
    <property type="entry name" value="TRANSLOCATOR PROTEIN"/>
    <property type="match status" value="1"/>
</dbReference>
<evidence type="ECO:0000256" key="4">
    <source>
        <dbReference type="ARBA" id="ARBA00022989"/>
    </source>
</evidence>
<dbReference type="PIRSF" id="PIRSF005859">
    <property type="entry name" value="PBR"/>
    <property type="match status" value="1"/>
</dbReference>
<dbReference type="GO" id="GO:0016020">
    <property type="term" value="C:membrane"/>
    <property type="evidence" value="ECO:0007669"/>
    <property type="project" value="UniProtKB-SubCell"/>
</dbReference>
<dbReference type="CDD" id="cd15904">
    <property type="entry name" value="TSPO_MBR"/>
    <property type="match status" value="1"/>
</dbReference>
<dbReference type="KEGG" id="ftj:FTUN_8831"/>
<feature type="transmembrane region" description="Helical" evidence="6">
    <location>
        <begin position="49"/>
        <end position="67"/>
    </location>
</feature>
<evidence type="ECO:0000256" key="6">
    <source>
        <dbReference type="SAM" id="Phobius"/>
    </source>
</evidence>
<dbReference type="EMBL" id="CP053452">
    <property type="protein sequence ID" value="QJX01192.1"/>
    <property type="molecule type" value="Genomic_DNA"/>
</dbReference>
<keyword evidence="8" id="KW-1185">Reference proteome</keyword>
<organism evidence="7 8">
    <name type="scientific">Frigoriglobus tundricola</name>
    <dbReference type="NCBI Taxonomy" id="2774151"/>
    <lineage>
        <taxon>Bacteria</taxon>
        <taxon>Pseudomonadati</taxon>
        <taxon>Planctomycetota</taxon>
        <taxon>Planctomycetia</taxon>
        <taxon>Gemmatales</taxon>
        <taxon>Gemmataceae</taxon>
        <taxon>Frigoriglobus</taxon>
    </lineage>
</organism>
<dbReference type="RefSeq" id="WP_171475790.1">
    <property type="nucleotide sequence ID" value="NZ_CP053452.2"/>
</dbReference>
<feature type="transmembrane region" description="Helical" evidence="6">
    <location>
        <begin position="20"/>
        <end position="42"/>
    </location>
</feature>
<dbReference type="Gene3D" id="1.20.1260.100">
    <property type="entry name" value="TspO/MBR protein"/>
    <property type="match status" value="1"/>
</dbReference>
<evidence type="ECO:0008006" key="9">
    <source>
        <dbReference type="Google" id="ProtNLM"/>
    </source>
</evidence>
<dbReference type="InterPro" id="IPR004307">
    <property type="entry name" value="TspO_MBR"/>
</dbReference>
<comment type="similarity">
    <text evidence="2">Belongs to the TspO/BZRP family.</text>
</comment>
<accession>A0A6M5Z6H6</accession>
<evidence type="ECO:0000313" key="8">
    <source>
        <dbReference type="Proteomes" id="UP000503447"/>
    </source>
</evidence>